<dbReference type="Pfam" id="PF02824">
    <property type="entry name" value="TGS"/>
    <property type="match status" value="1"/>
</dbReference>
<dbReference type="SUPFAM" id="SSF81271">
    <property type="entry name" value="TGS-like"/>
    <property type="match status" value="1"/>
</dbReference>
<dbReference type="FunFam" id="3.10.20.30:FF:000002">
    <property type="entry name" value="GTP pyrophosphokinase (RelA/SpoT)"/>
    <property type="match status" value="1"/>
</dbReference>
<dbReference type="AlphaFoldDB" id="X1AKZ6"/>
<dbReference type="InterPro" id="IPR012676">
    <property type="entry name" value="TGS-like"/>
</dbReference>
<name>X1AKZ6_9ZZZZ</name>
<comment type="similarity">
    <text evidence="1">Belongs to the RelA/SpoT family.</text>
</comment>
<evidence type="ECO:0000313" key="4">
    <source>
        <dbReference type="EMBL" id="GAG60666.1"/>
    </source>
</evidence>
<feature type="non-terminal residue" evidence="4">
    <location>
        <position position="1"/>
    </location>
</feature>
<dbReference type="CDD" id="cd01669">
    <property type="entry name" value="TGS_MJ1332_like"/>
    <property type="match status" value="1"/>
</dbReference>
<dbReference type="Gene3D" id="3.10.20.30">
    <property type="match status" value="1"/>
</dbReference>
<reference evidence="4" key="1">
    <citation type="journal article" date="2014" name="Front. Microbiol.">
        <title>High frequency of phylogenetically diverse reductive dehalogenase-homologous genes in deep subseafloor sedimentary metagenomes.</title>
        <authorList>
            <person name="Kawai M."/>
            <person name="Futagami T."/>
            <person name="Toyoda A."/>
            <person name="Takaki Y."/>
            <person name="Nishi S."/>
            <person name="Hori S."/>
            <person name="Arai W."/>
            <person name="Tsubouchi T."/>
            <person name="Morono Y."/>
            <person name="Uchiyama I."/>
            <person name="Ito T."/>
            <person name="Fujiyama A."/>
            <person name="Inagaki F."/>
            <person name="Takami H."/>
        </authorList>
    </citation>
    <scope>NUCLEOTIDE SEQUENCE</scope>
    <source>
        <strain evidence="4">Expedition CK06-06</strain>
    </source>
</reference>
<gene>
    <name evidence="4" type="ORF">S01H4_17322</name>
</gene>
<feature type="domain" description="Obg-like GTPase YGR210-like G4 motif-containing" evidence="3">
    <location>
        <begin position="3"/>
        <end position="37"/>
    </location>
</feature>
<dbReference type="InterPro" id="IPR004095">
    <property type="entry name" value="TGS"/>
</dbReference>
<evidence type="ECO:0008006" key="5">
    <source>
        <dbReference type="Google" id="ProtNLM"/>
    </source>
</evidence>
<sequence length="108" mass="12324">EMTRALLKKWGSTGVQQVVDKAIYELLNLIVVYPVDDEHKLTDKKGNVLPDTYLVPKGTTAHEFAYMIHTDLGESFIHAIDARTKRRLGEDYELKERDVIRIVAAKGR</sequence>
<feature type="domain" description="TGS" evidence="2">
    <location>
        <begin position="44"/>
        <end position="103"/>
    </location>
</feature>
<protein>
    <recommendedName>
        <fullName evidence="5">TGS domain-containing protein</fullName>
    </recommendedName>
</protein>
<dbReference type="InterPro" id="IPR012675">
    <property type="entry name" value="Beta-grasp_dom_sf"/>
</dbReference>
<proteinExistence type="inferred from homology"/>
<evidence type="ECO:0000259" key="2">
    <source>
        <dbReference type="Pfam" id="PF02824"/>
    </source>
</evidence>
<dbReference type="EMBL" id="BART01007623">
    <property type="protein sequence ID" value="GAG60666.1"/>
    <property type="molecule type" value="Genomic_DNA"/>
</dbReference>
<comment type="caution">
    <text evidence="4">The sequence shown here is derived from an EMBL/GenBank/DDBJ whole genome shotgun (WGS) entry which is preliminary data.</text>
</comment>
<evidence type="ECO:0000256" key="1">
    <source>
        <dbReference type="ARBA" id="ARBA00007476"/>
    </source>
</evidence>
<dbReference type="Pfam" id="PF08438">
    <property type="entry name" value="YGR210-like_G4"/>
    <property type="match status" value="1"/>
</dbReference>
<accession>X1AKZ6</accession>
<organism evidence="4">
    <name type="scientific">marine sediment metagenome</name>
    <dbReference type="NCBI Taxonomy" id="412755"/>
    <lineage>
        <taxon>unclassified sequences</taxon>
        <taxon>metagenomes</taxon>
        <taxon>ecological metagenomes</taxon>
    </lineage>
</organism>
<evidence type="ECO:0000259" key="3">
    <source>
        <dbReference type="Pfam" id="PF08438"/>
    </source>
</evidence>
<dbReference type="InterPro" id="IPR013646">
    <property type="entry name" value="YGR210-like_G4"/>
</dbReference>